<dbReference type="InterPro" id="IPR036052">
    <property type="entry name" value="TrpB-like_PALP_sf"/>
</dbReference>
<evidence type="ECO:0000256" key="1">
    <source>
        <dbReference type="ARBA" id="ARBA00001933"/>
    </source>
</evidence>
<feature type="domain" description="Tryptophan synthase beta chain-like PALP" evidence="4">
    <location>
        <begin position="12"/>
        <end position="290"/>
    </location>
</feature>
<comment type="similarity">
    <text evidence="2">Belongs to the ACC deaminase/D-cysteine desulfhydrase family.</text>
</comment>
<comment type="cofactor">
    <cofactor evidence="1">
        <name>pyridoxal 5'-phosphate</name>
        <dbReference type="ChEBI" id="CHEBI:597326"/>
    </cofactor>
</comment>
<sequence length="301" mass="33737">MLSNLKLPSPVTPIIHPLLSEKNVNLFIKRDELIHPVIQGNKWRKLKYNIIEAKAHQQNTLLSFGGAYSNHLHALAALGQQLNLNTIGIIRGEAPKTLNPCLQDMLNWGMQLKFITRKAYKQKNLPTFVEHLKKEFGDFYLIPEGGNNSAGKKGCAELLKELQTPYDVICCEVGSGTMLNALIENNIHPQTQYLGFAVMKNPQLDAQIKDALSATQPSGLNLPLWHINHNYHFGGFAKTTAELNQFINDFKHTHNVQLEPVYSGKMLWGLFDLIKHNYFKPGNNILAIHGGGLQGLRGFSL</sequence>
<dbReference type="GO" id="GO:0019148">
    <property type="term" value="F:D-cysteine desulfhydrase activity"/>
    <property type="evidence" value="ECO:0007669"/>
    <property type="project" value="TreeGrafter"/>
</dbReference>
<proteinExistence type="inferred from homology"/>
<evidence type="ECO:0000259" key="4">
    <source>
        <dbReference type="Pfam" id="PF00291"/>
    </source>
</evidence>
<dbReference type="InterPro" id="IPR027278">
    <property type="entry name" value="ACCD_DCysDesulf"/>
</dbReference>
<dbReference type="Pfam" id="PF00291">
    <property type="entry name" value="PALP"/>
    <property type="match status" value="1"/>
</dbReference>
<gene>
    <name evidence="5" type="ORF">MNBD_GAMMA07-1932</name>
</gene>
<evidence type="ECO:0000313" key="5">
    <source>
        <dbReference type="EMBL" id="VAW52894.1"/>
    </source>
</evidence>
<dbReference type="InterPro" id="IPR001926">
    <property type="entry name" value="TrpB-like_PALP"/>
</dbReference>
<dbReference type="EMBL" id="UOFF01000009">
    <property type="protein sequence ID" value="VAW52894.1"/>
    <property type="molecule type" value="Genomic_DNA"/>
</dbReference>
<keyword evidence="3" id="KW-0663">Pyridoxal phosphate</keyword>
<dbReference type="PANTHER" id="PTHR43780">
    <property type="entry name" value="1-AMINOCYCLOPROPANE-1-CARBOXYLATE DEAMINASE-RELATED"/>
    <property type="match status" value="1"/>
</dbReference>
<evidence type="ECO:0000256" key="2">
    <source>
        <dbReference type="ARBA" id="ARBA00008639"/>
    </source>
</evidence>
<dbReference type="AlphaFoldDB" id="A0A3B0XAA0"/>
<dbReference type="Gene3D" id="3.40.50.1100">
    <property type="match status" value="2"/>
</dbReference>
<accession>A0A3B0XAA0</accession>
<dbReference type="PIRSF" id="PIRSF006278">
    <property type="entry name" value="ACCD_DCysDesulf"/>
    <property type="match status" value="1"/>
</dbReference>
<evidence type="ECO:0000256" key="3">
    <source>
        <dbReference type="ARBA" id="ARBA00022898"/>
    </source>
</evidence>
<organism evidence="5">
    <name type="scientific">hydrothermal vent metagenome</name>
    <dbReference type="NCBI Taxonomy" id="652676"/>
    <lineage>
        <taxon>unclassified sequences</taxon>
        <taxon>metagenomes</taxon>
        <taxon>ecological metagenomes</taxon>
    </lineage>
</organism>
<name>A0A3B0XAA0_9ZZZZ</name>
<reference evidence="5" key="1">
    <citation type="submission" date="2018-06" db="EMBL/GenBank/DDBJ databases">
        <authorList>
            <person name="Zhirakovskaya E."/>
        </authorList>
    </citation>
    <scope>NUCLEOTIDE SEQUENCE</scope>
</reference>
<protein>
    <submittedName>
        <fullName evidence="5">Pyridoxal phosphate-dependent deaminase, putative</fullName>
    </submittedName>
</protein>
<dbReference type="PANTHER" id="PTHR43780:SF2">
    <property type="entry name" value="1-AMINOCYCLOPROPANE-1-CARBOXYLATE DEAMINASE-RELATED"/>
    <property type="match status" value="1"/>
</dbReference>
<dbReference type="SUPFAM" id="SSF53686">
    <property type="entry name" value="Tryptophan synthase beta subunit-like PLP-dependent enzymes"/>
    <property type="match status" value="1"/>
</dbReference>